<evidence type="ECO:0000313" key="5">
    <source>
        <dbReference type="Proteomes" id="UP000198775"/>
    </source>
</evidence>
<reference evidence="5" key="1">
    <citation type="submission" date="2016-10" db="EMBL/GenBank/DDBJ databases">
        <authorList>
            <person name="Varghese N."/>
            <person name="Submissions S."/>
        </authorList>
    </citation>
    <scope>NUCLEOTIDE SEQUENCE [LARGE SCALE GENOMIC DNA]</scope>
    <source>
        <strain evidence="5">IBRC-M 10043</strain>
    </source>
</reference>
<feature type="region of interest" description="Disordered" evidence="1">
    <location>
        <begin position="1"/>
        <end position="28"/>
    </location>
</feature>
<dbReference type="AlphaFoldDB" id="A0A1H8SWU2"/>
<keyword evidence="5" id="KW-1185">Reference proteome</keyword>
<keyword evidence="2" id="KW-0812">Transmembrane</keyword>
<keyword evidence="2" id="KW-1133">Transmembrane helix</keyword>
<evidence type="ECO:0000313" key="4">
    <source>
        <dbReference type="EMBL" id="SEO83459.1"/>
    </source>
</evidence>
<feature type="compositionally biased region" description="Basic and acidic residues" evidence="1">
    <location>
        <begin position="280"/>
        <end position="289"/>
    </location>
</feature>
<dbReference type="Proteomes" id="UP000198775">
    <property type="component" value="Unassembled WGS sequence"/>
</dbReference>
<organism evidence="4 5">
    <name type="scientific">Halorientalis persicus</name>
    <dbReference type="NCBI Taxonomy" id="1367881"/>
    <lineage>
        <taxon>Archaea</taxon>
        <taxon>Methanobacteriati</taxon>
        <taxon>Methanobacteriota</taxon>
        <taxon>Stenosarchaea group</taxon>
        <taxon>Halobacteria</taxon>
        <taxon>Halobacteriales</taxon>
        <taxon>Haloarculaceae</taxon>
        <taxon>Halorientalis</taxon>
    </lineage>
</organism>
<dbReference type="EMBL" id="FOCX01000020">
    <property type="protein sequence ID" value="SEO83459.1"/>
    <property type="molecule type" value="Genomic_DNA"/>
</dbReference>
<feature type="transmembrane region" description="Helical" evidence="2">
    <location>
        <begin position="45"/>
        <end position="63"/>
    </location>
</feature>
<gene>
    <name evidence="4" type="ORF">SAMN05216388_102076</name>
</gene>
<evidence type="ECO:0000259" key="3">
    <source>
        <dbReference type="Pfam" id="PF25939"/>
    </source>
</evidence>
<protein>
    <recommendedName>
        <fullName evidence="3">DUF7982 domain-containing protein</fullName>
    </recommendedName>
</protein>
<dbReference type="Pfam" id="PF25939">
    <property type="entry name" value="DUF7982"/>
    <property type="match status" value="1"/>
</dbReference>
<dbReference type="InterPro" id="IPR058288">
    <property type="entry name" value="DUF7982"/>
</dbReference>
<feature type="domain" description="DUF7982" evidence="3">
    <location>
        <begin position="18"/>
        <end position="275"/>
    </location>
</feature>
<sequence length="297" mass="31908">MGSEHDSKVVDDEDSVRKQSRLSDLESENERLQSRLETRVTYRRAAALLLAFAAVAVGAVQVFPSERDVLFALAGTGTFGAVLLLTLTAEQLLPARAVRSVCETTSRNRAAIAHALGADGPIRYVPTETGVARLYVAATERDSIPPAETLTSTVVDEDGYYGIALEPTGRDLLTEVRQQSGDLPEDVDSALPMLFEAATDLFEFAETVKTINYSEPAESGRTEVTIKVVDNTVGTPTGIDHPIRSLVGVGLTTVVDGPVETRATTDDDGEPLLIFGWGGDQERTDHDSTSDTETGPW</sequence>
<name>A0A1H8SWU2_9EURY</name>
<keyword evidence="2" id="KW-0472">Membrane</keyword>
<dbReference type="OrthoDB" id="214277at2157"/>
<accession>A0A1H8SWU2</accession>
<evidence type="ECO:0000256" key="2">
    <source>
        <dbReference type="SAM" id="Phobius"/>
    </source>
</evidence>
<proteinExistence type="predicted"/>
<feature type="region of interest" description="Disordered" evidence="1">
    <location>
        <begin position="276"/>
        <end position="297"/>
    </location>
</feature>
<feature type="transmembrane region" description="Helical" evidence="2">
    <location>
        <begin position="69"/>
        <end position="89"/>
    </location>
</feature>
<dbReference type="RefSeq" id="WP_092662621.1">
    <property type="nucleotide sequence ID" value="NZ_FOCX01000020.1"/>
</dbReference>
<evidence type="ECO:0000256" key="1">
    <source>
        <dbReference type="SAM" id="MobiDB-lite"/>
    </source>
</evidence>